<feature type="compositionally biased region" description="Polar residues" evidence="1">
    <location>
        <begin position="1102"/>
        <end position="1118"/>
    </location>
</feature>
<dbReference type="EMBL" id="CAJHNJ030000036">
    <property type="protein sequence ID" value="CAG9128871.1"/>
    <property type="molecule type" value="Genomic_DNA"/>
</dbReference>
<feature type="region of interest" description="Disordered" evidence="1">
    <location>
        <begin position="946"/>
        <end position="1010"/>
    </location>
</feature>
<feature type="region of interest" description="Disordered" evidence="1">
    <location>
        <begin position="564"/>
        <end position="601"/>
    </location>
</feature>
<keyword evidence="2" id="KW-1133">Transmembrane helix</keyword>
<feature type="compositionally biased region" description="Basic and acidic residues" evidence="1">
    <location>
        <begin position="259"/>
        <end position="277"/>
    </location>
</feature>
<feature type="region of interest" description="Disordered" evidence="1">
    <location>
        <begin position="404"/>
        <end position="459"/>
    </location>
</feature>
<feature type="transmembrane region" description="Helical" evidence="2">
    <location>
        <begin position="159"/>
        <end position="182"/>
    </location>
</feature>
<evidence type="ECO:0000313" key="4">
    <source>
        <dbReference type="Proteomes" id="UP000653454"/>
    </source>
</evidence>
<evidence type="ECO:0000256" key="1">
    <source>
        <dbReference type="SAM" id="MobiDB-lite"/>
    </source>
</evidence>
<keyword evidence="2" id="KW-0812">Transmembrane</keyword>
<keyword evidence="2" id="KW-0472">Membrane</keyword>
<comment type="caution">
    <text evidence="3">The sequence shown here is derived from an EMBL/GenBank/DDBJ whole genome shotgun (WGS) entry which is preliminary data.</text>
</comment>
<organism evidence="3 4">
    <name type="scientific">Plutella xylostella</name>
    <name type="common">Diamondback moth</name>
    <name type="synonym">Plutella maculipennis</name>
    <dbReference type="NCBI Taxonomy" id="51655"/>
    <lineage>
        <taxon>Eukaryota</taxon>
        <taxon>Metazoa</taxon>
        <taxon>Ecdysozoa</taxon>
        <taxon>Arthropoda</taxon>
        <taxon>Hexapoda</taxon>
        <taxon>Insecta</taxon>
        <taxon>Pterygota</taxon>
        <taxon>Neoptera</taxon>
        <taxon>Endopterygota</taxon>
        <taxon>Lepidoptera</taxon>
        <taxon>Glossata</taxon>
        <taxon>Ditrysia</taxon>
        <taxon>Yponomeutoidea</taxon>
        <taxon>Plutellidae</taxon>
        <taxon>Plutella</taxon>
    </lineage>
</organism>
<feature type="compositionally biased region" description="Basic and acidic residues" evidence="1">
    <location>
        <begin position="1082"/>
        <end position="1101"/>
    </location>
</feature>
<feature type="compositionally biased region" description="Polar residues" evidence="1">
    <location>
        <begin position="991"/>
        <end position="1010"/>
    </location>
</feature>
<proteinExistence type="predicted"/>
<evidence type="ECO:0000313" key="3">
    <source>
        <dbReference type="EMBL" id="CAG9128871.1"/>
    </source>
</evidence>
<feature type="compositionally biased region" description="Pro residues" evidence="1">
    <location>
        <begin position="418"/>
        <end position="429"/>
    </location>
</feature>
<reference evidence="3" key="1">
    <citation type="submission" date="2020-11" db="EMBL/GenBank/DDBJ databases">
        <authorList>
            <person name="Whiteford S."/>
        </authorList>
    </citation>
    <scope>NUCLEOTIDE SEQUENCE</scope>
</reference>
<dbReference type="Proteomes" id="UP000653454">
    <property type="component" value="Unassembled WGS sequence"/>
</dbReference>
<keyword evidence="4" id="KW-1185">Reference proteome</keyword>
<sequence length="1247" mass="138692">MSSELQLRGWRRMLLPDAAQRDARSWTRPQLDPRMFYRRATQMRNLYSFGTLLRNSVAGLPLSASRVNKAHVRGISPTAPFFGVCVVSGACVCVRAGCACVYSPYLRRRPLPPPPLMRCPFRSQHVFHAAPSTGADPQDCLPPDSHGDSSKCASDAQMVVWAVGVVLLACAAAGSVLAPTYALPPASFPRDRAAERTVRRLVGGHLKIKPDYGDPAKNSFGNDQKSESGKFLGVVVAQEHVGWNQGVWDDGMLMSSAGEGKDKPAKSREEDEDKKTLSDQVAEGKYGLIQNEIFAKNPKRPGIVSYEPNPETRSKDNLQTLGGLKKEEIWLAEDHLLVLKGGSFPERTKEADKRPWPAIDDYEAPRRQVKLPQKPRVPPPFPVQLSDDGPLVFLTPNGSVPAAVFPPFPPGQGEGSLPSPPFPFPPGAPHPAGDYQGNSSAGGAPFPNSPFPFLPGNASEGPFPFPPSMNASFPEGFPPGAAFLPPPSNQSDLYDEDDPSIYYPPPYNFSYRAEYNNRVPAGPLVPGIVLPPPPDFFAPLEEKSTTTETVTSAKPVTTTSYMRVKPLKPRPSPTPAVRKPYKPRPTTTSESPQTEAPTTATVPPTVEIVTSPRPRPPQRVVQIPSRTPIHVQNLPEVVIRPKTEKPVYKSRTKLTSKPLSVSVIYDEPQYEPKPPSISEKPYIIYSVPDKTQSDIADNLVTSTPVPLRAYYSNSPSVEVPTTKLQPVYNRKPTENSVASFYFYDEQPKTSPSPSPYYDGRNYYKALPLPVNQAPAQNQNVNQQNGFNPPIDVAYGSFDQADALFLWPQKQGPHTLTQEYFSIQKPRQQNYIQQQPKQRPDFYQQIADIQQTFDLFTTTRPKSYSHRPHAHNPHKPKAITSRPVYQFSYQSKPRQELSFRAPKLDPEPFRPMVSYSRPLNHGNDFNAILPSPSPGYHQQYLIENVKVSTESPTSSRYYPKTRTREDDYEDAPVKEVRNSQKKNRNHIPVQNDKPSAQFNGPVSSTASPVSHGYYTQQDERYFDDLTKSSFDVFGKKIEGSDHDASGLGVTPPLGTVRTPIDNNINLQYAYDFVDTQSPNPPTLDRDTVINDRFPRPPVHSESEPVNQKTHSQLVQQQKPPSLADDTLVNDRLPRPSINPDSEFIPIPNPGYRTAQQYNIQPQVQKPQYAGEQFDLNRPSLGGDTAVNYRRPLPPINPDAEWINPVNTAGEGRPGSFVSYRLPGEEAHVYFLTPQAANRERYRGQGYGR</sequence>
<feature type="compositionally biased region" description="Polar residues" evidence="1">
    <location>
        <begin position="946"/>
        <end position="955"/>
    </location>
</feature>
<evidence type="ECO:0000256" key="2">
    <source>
        <dbReference type="SAM" id="Phobius"/>
    </source>
</evidence>
<dbReference type="AlphaFoldDB" id="A0A8S4FKV8"/>
<feature type="region of interest" description="Disordered" evidence="1">
    <location>
        <begin position="1074"/>
        <end position="1126"/>
    </location>
</feature>
<feature type="transmembrane region" description="Helical" evidence="2">
    <location>
        <begin position="81"/>
        <end position="102"/>
    </location>
</feature>
<feature type="region of interest" description="Disordered" evidence="1">
    <location>
        <begin position="252"/>
        <end position="279"/>
    </location>
</feature>
<gene>
    <name evidence="3" type="ORF">PLXY2_LOCUS9327</name>
</gene>
<protein>
    <submittedName>
        <fullName evidence="3">(diamondback moth) hypothetical protein</fullName>
    </submittedName>
</protein>
<feature type="region of interest" description="Disordered" evidence="1">
    <location>
        <begin position="476"/>
        <end position="499"/>
    </location>
</feature>
<name>A0A8S4FKV8_PLUXY</name>
<accession>A0A8S4FKV8</accession>